<dbReference type="STRING" id="523846.Mfer_0381"/>
<organism evidence="2 3">
    <name type="scientific">Methanothermus fervidus (strain ATCC 43054 / DSM 2088 / JCM 10308 / V24 S)</name>
    <dbReference type="NCBI Taxonomy" id="523846"/>
    <lineage>
        <taxon>Archaea</taxon>
        <taxon>Methanobacteriati</taxon>
        <taxon>Methanobacteriota</taxon>
        <taxon>Methanomada group</taxon>
        <taxon>Methanobacteria</taxon>
        <taxon>Methanobacteriales</taxon>
        <taxon>Methanothermaceae</taxon>
        <taxon>Methanothermus</taxon>
    </lineage>
</organism>
<dbReference type="InterPro" id="IPR002837">
    <property type="entry name" value="DUF123"/>
</dbReference>
<reference evidence="2 3" key="1">
    <citation type="journal article" date="2010" name="Stand. Genomic Sci.">
        <title>Complete genome sequence of Methanothermus fervidus type strain (V24S).</title>
        <authorList>
            <person name="Anderson I."/>
            <person name="Djao O.D."/>
            <person name="Misra M."/>
            <person name="Chertkov O."/>
            <person name="Nolan M."/>
            <person name="Lucas S."/>
            <person name="Lapidus A."/>
            <person name="Del Rio T.G."/>
            <person name="Tice H."/>
            <person name="Cheng J.F."/>
            <person name="Tapia R."/>
            <person name="Han C."/>
            <person name="Goodwin L."/>
            <person name="Pitluck S."/>
            <person name="Liolios K."/>
            <person name="Ivanova N."/>
            <person name="Mavromatis K."/>
            <person name="Mikhailova N."/>
            <person name="Pati A."/>
            <person name="Brambilla E."/>
            <person name="Chen A."/>
            <person name="Palaniappan K."/>
            <person name="Land M."/>
            <person name="Hauser L."/>
            <person name="Chang Y.J."/>
            <person name="Jeffries C.D."/>
            <person name="Sikorski J."/>
            <person name="Spring S."/>
            <person name="Rohde M."/>
            <person name="Eichinger K."/>
            <person name="Huber H."/>
            <person name="Wirth R."/>
            <person name="Goker M."/>
            <person name="Detter J.C."/>
            <person name="Woyke T."/>
            <person name="Bristow J."/>
            <person name="Eisen J.A."/>
            <person name="Markowitz V."/>
            <person name="Hugenholtz P."/>
            <person name="Klenk H.P."/>
            <person name="Kyrpides N.C."/>
        </authorList>
    </citation>
    <scope>NUCLEOTIDE SEQUENCE [LARGE SCALE GENOMIC DNA]</scope>
    <source>
        <strain evidence="3">ATCC 43054 / DSM 2088 / JCM 10308 / V24 S</strain>
    </source>
</reference>
<dbReference type="HOGENOM" id="CLU_115699_0_0_2"/>
<dbReference type="OrthoDB" id="17296at2157"/>
<dbReference type="PANTHER" id="PTHR37460:SF1">
    <property type="entry name" value="ENDONUCLEASE III"/>
    <property type="match status" value="1"/>
</dbReference>
<accession>E3GY01</accession>
<name>E3GY01_METFV</name>
<dbReference type="SMART" id="SM00465">
    <property type="entry name" value="GIYc"/>
    <property type="match status" value="1"/>
</dbReference>
<evidence type="ECO:0000313" key="2">
    <source>
        <dbReference type="EMBL" id="ADP77183.1"/>
    </source>
</evidence>
<proteinExistence type="predicted"/>
<sequence>MKGSYCLIMKLKNNSKIKVGKLGKLNFEKGYYVYVGSALNSLESRVKRHLSSNKKLHWHIDYFLMYAKILEIIAAISNKRIECEIAKYLNNYAVSIENFGSSDCNCPSHLFYFKNFEKAKTCVKNAFKNLGKKSFSMRHYIDF</sequence>
<evidence type="ECO:0000313" key="3">
    <source>
        <dbReference type="Proteomes" id="UP000002315"/>
    </source>
</evidence>
<dbReference type="Pfam" id="PF01986">
    <property type="entry name" value="DUF123"/>
    <property type="match status" value="1"/>
</dbReference>
<dbReference type="Proteomes" id="UP000002315">
    <property type="component" value="Chromosome"/>
</dbReference>
<protein>
    <recommendedName>
        <fullName evidence="1">GIY-YIG domain-containing protein</fullName>
    </recommendedName>
</protein>
<keyword evidence="3" id="KW-1185">Reference proteome</keyword>
<dbReference type="AlphaFoldDB" id="E3GY01"/>
<dbReference type="KEGG" id="mfv:Mfer_0381"/>
<evidence type="ECO:0000259" key="1">
    <source>
        <dbReference type="SMART" id="SM00465"/>
    </source>
</evidence>
<gene>
    <name evidence="2" type="ordered locus">Mfer_0381</name>
</gene>
<dbReference type="EMBL" id="CP002278">
    <property type="protein sequence ID" value="ADP77183.1"/>
    <property type="molecule type" value="Genomic_DNA"/>
</dbReference>
<dbReference type="InterPro" id="IPR000305">
    <property type="entry name" value="GIY-YIG_endonuc"/>
</dbReference>
<dbReference type="PANTHER" id="PTHR37460">
    <property type="entry name" value="ENDONUCLEASE III"/>
    <property type="match status" value="1"/>
</dbReference>
<feature type="domain" description="GIY-YIG" evidence="1">
    <location>
        <begin position="18"/>
        <end position="114"/>
    </location>
</feature>
<dbReference type="CDD" id="cd10441">
    <property type="entry name" value="GIY-YIG_COG1833"/>
    <property type="match status" value="1"/>
</dbReference>